<keyword evidence="3" id="KW-0853">WD repeat</keyword>
<evidence type="ECO:0000313" key="11">
    <source>
        <dbReference type="Proteomes" id="UP000298061"/>
    </source>
</evidence>
<dbReference type="GO" id="GO:0045540">
    <property type="term" value="P:regulation of cholesterol biosynthetic process"/>
    <property type="evidence" value="ECO:0007669"/>
    <property type="project" value="TreeGrafter"/>
</dbReference>
<proteinExistence type="predicted"/>
<keyword evidence="8" id="KW-0812">Transmembrane</keyword>
<comment type="subcellular location">
    <subcellularLocation>
        <location evidence="1">Endoplasmic reticulum</location>
    </subcellularLocation>
    <subcellularLocation>
        <location evidence="2">Golgi apparatus membrane</location>
    </subcellularLocation>
</comment>
<dbReference type="InterPro" id="IPR030225">
    <property type="entry name" value="SCAP"/>
</dbReference>
<dbReference type="Pfam" id="PF12349">
    <property type="entry name" value="Sterol-sensing"/>
    <property type="match status" value="1"/>
</dbReference>
<organism evidence="10 11">
    <name type="scientific">Hericium alpestre</name>
    <dbReference type="NCBI Taxonomy" id="135208"/>
    <lineage>
        <taxon>Eukaryota</taxon>
        <taxon>Fungi</taxon>
        <taxon>Dikarya</taxon>
        <taxon>Basidiomycota</taxon>
        <taxon>Agaricomycotina</taxon>
        <taxon>Agaricomycetes</taxon>
        <taxon>Russulales</taxon>
        <taxon>Hericiaceae</taxon>
        <taxon>Hericium</taxon>
    </lineage>
</organism>
<evidence type="ECO:0000256" key="4">
    <source>
        <dbReference type="ARBA" id="ARBA00022737"/>
    </source>
</evidence>
<evidence type="ECO:0000256" key="8">
    <source>
        <dbReference type="SAM" id="Phobius"/>
    </source>
</evidence>
<evidence type="ECO:0000256" key="1">
    <source>
        <dbReference type="ARBA" id="ARBA00004240"/>
    </source>
</evidence>
<evidence type="ECO:0000256" key="5">
    <source>
        <dbReference type="ARBA" id="ARBA00022824"/>
    </source>
</evidence>
<dbReference type="GO" id="GO:0032933">
    <property type="term" value="P:SREBP signaling pathway"/>
    <property type="evidence" value="ECO:0007669"/>
    <property type="project" value="InterPro"/>
</dbReference>
<evidence type="ECO:0000256" key="3">
    <source>
        <dbReference type="ARBA" id="ARBA00022574"/>
    </source>
</evidence>
<keyword evidence="4" id="KW-0677">Repeat</keyword>
<dbReference type="GO" id="GO:0032934">
    <property type="term" value="F:sterol binding"/>
    <property type="evidence" value="ECO:0007669"/>
    <property type="project" value="InterPro"/>
</dbReference>
<keyword evidence="6" id="KW-0333">Golgi apparatus</keyword>
<dbReference type="Proteomes" id="UP000298061">
    <property type="component" value="Unassembled WGS sequence"/>
</dbReference>
<feature type="transmembrane region" description="Helical" evidence="8">
    <location>
        <begin position="244"/>
        <end position="265"/>
    </location>
</feature>
<keyword evidence="5" id="KW-0256">Endoplasmic reticulum</keyword>
<dbReference type="EMBL" id="SFCI01000534">
    <property type="protein sequence ID" value="TFY79244.1"/>
    <property type="molecule type" value="Genomic_DNA"/>
</dbReference>
<dbReference type="GO" id="GO:0000139">
    <property type="term" value="C:Golgi membrane"/>
    <property type="evidence" value="ECO:0007669"/>
    <property type="project" value="UniProtKB-SubCell"/>
</dbReference>
<dbReference type="PROSITE" id="PS50156">
    <property type="entry name" value="SSD"/>
    <property type="match status" value="1"/>
</dbReference>
<feature type="transmembrane region" description="Helical" evidence="8">
    <location>
        <begin position="393"/>
        <end position="420"/>
    </location>
</feature>
<accession>A0A4Y9ZYG8</accession>
<dbReference type="GO" id="GO:0005789">
    <property type="term" value="C:endoplasmic reticulum membrane"/>
    <property type="evidence" value="ECO:0007669"/>
    <property type="project" value="InterPro"/>
</dbReference>
<dbReference type="STRING" id="135208.A0A4Y9ZYG8"/>
<protein>
    <recommendedName>
        <fullName evidence="9">SSD domain-containing protein</fullName>
    </recommendedName>
</protein>
<dbReference type="InterPro" id="IPR000731">
    <property type="entry name" value="SSD"/>
</dbReference>
<feature type="transmembrane region" description="Helical" evidence="8">
    <location>
        <begin position="370"/>
        <end position="387"/>
    </location>
</feature>
<sequence length="716" mass="77613">MRALMRPVSAVAASSPIETIVFFFSITTLAYFHVLSAIKYSPFFAPDAPLPPRPAHALLRDNEWVGVKHSTWRDAAAFPEGDVAALELQQVVISLDTNAAKRLTDKFSQDASMVHGSLANWTRYLTHEFPTTSGNVYPNLCYHPTVGSTPETSTPCFTSIFAESPKSDILTLSFAPGARDEFMAAFKKEAVFASEQFGSVKYVIEQAESESIEEMKSGKWMAYAARTMVMRFWDLAKKADSLDIVLILAGYILMHTTFIKLFLASRSLGSNLWLTTAILASSVLAFMVSLPIAGYLRIPLEPVSLIEALPFLVCTVGFEKPLRLARAVFGHSHVYTPAVQEGRNRGQMKPAPTIILEALDKTGNSILRDYALEIAVLLIGAYSRVGGLKEFCALAAVLLFVDCVSMMTFYVAILSVMIEVRRIKMFRAMRSGSAEAKSPTLVNGQVKMPELTFRQRLSAHVLGVKGSLLRQIQSKNKKDETDQEPETPVARLKLLLIASFLTLHLLNLCTTLTPTSPLFRRDEPSSLLAPVEVAPGARKVDITSPAISTVLSTLSDLENASGHELLVCVPAPINVHMVPVAPQHAAKGQDTHGADEFIENFMTSWTTLVGDPVLSKWIVVILGISVALNGYLLKGISTGTGTARTVALQSVRFTSQDKAVAPSAAPELNEQPRLERFIAPAVVPPAEAVAAAKCPRAGVRKGGGGARGHHAEEGAG</sequence>
<dbReference type="OrthoDB" id="310654at2759"/>
<feature type="transmembrane region" description="Helical" evidence="8">
    <location>
        <begin position="20"/>
        <end position="38"/>
    </location>
</feature>
<name>A0A4Y9ZYG8_9AGAM</name>
<keyword evidence="7 8" id="KW-0472">Membrane</keyword>
<feature type="transmembrane region" description="Helical" evidence="8">
    <location>
        <begin position="271"/>
        <end position="296"/>
    </location>
</feature>
<dbReference type="PANTHER" id="PTHR46378">
    <property type="entry name" value="STEROL REGULATORY ELEMENT-BINDING PROTEIN CLEAVAGE-ACTIVATING PROTEIN"/>
    <property type="match status" value="1"/>
</dbReference>
<keyword evidence="11" id="KW-1185">Reference proteome</keyword>
<dbReference type="InterPro" id="IPR053958">
    <property type="entry name" value="HMGCR/SNAP/NPC1-like_SSD"/>
</dbReference>
<evidence type="ECO:0000256" key="6">
    <source>
        <dbReference type="ARBA" id="ARBA00023034"/>
    </source>
</evidence>
<keyword evidence="8" id="KW-1133">Transmembrane helix</keyword>
<comment type="caution">
    <text evidence="10">The sequence shown here is derived from an EMBL/GenBank/DDBJ whole genome shotgun (WGS) entry which is preliminary data.</text>
</comment>
<evidence type="ECO:0000259" key="9">
    <source>
        <dbReference type="PROSITE" id="PS50156"/>
    </source>
</evidence>
<evidence type="ECO:0000313" key="10">
    <source>
        <dbReference type="EMBL" id="TFY79244.1"/>
    </source>
</evidence>
<dbReference type="GO" id="GO:0032936">
    <property type="term" value="C:SREBP-SCAP complex"/>
    <property type="evidence" value="ECO:0007669"/>
    <property type="project" value="TreeGrafter"/>
</dbReference>
<dbReference type="AlphaFoldDB" id="A0A4Y9ZYG8"/>
<gene>
    <name evidence="10" type="ORF">EWM64_g4768</name>
</gene>
<dbReference type="PANTHER" id="PTHR46378:SF1">
    <property type="entry name" value="STEROL REGULATORY ELEMENT-BINDING PROTEIN CLEAVAGE-ACTIVATING PROTEIN"/>
    <property type="match status" value="1"/>
</dbReference>
<evidence type="ECO:0000256" key="2">
    <source>
        <dbReference type="ARBA" id="ARBA00004394"/>
    </source>
</evidence>
<evidence type="ECO:0000256" key="7">
    <source>
        <dbReference type="ARBA" id="ARBA00023136"/>
    </source>
</evidence>
<feature type="domain" description="SSD" evidence="9">
    <location>
        <begin position="243"/>
        <end position="416"/>
    </location>
</feature>
<reference evidence="10 11" key="1">
    <citation type="submission" date="2019-02" db="EMBL/GenBank/DDBJ databases">
        <title>Genome sequencing of the rare red list fungi Hericium alpestre (H. flagellum).</title>
        <authorList>
            <person name="Buettner E."/>
            <person name="Kellner H."/>
        </authorList>
    </citation>
    <scope>NUCLEOTIDE SEQUENCE [LARGE SCALE GENOMIC DNA]</scope>
    <source>
        <strain evidence="10 11">DSM 108284</strain>
    </source>
</reference>